<keyword evidence="2" id="KW-1185">Reference proteome</keyword>
<organism evidence="1 2">
    <name type="scientific">Inhella gelatinilytica</name>
    <dbReference type="NCBI Taxonomy" id="2795030"/>
    <lineage>
        <taxon>Bacteria</taxon>
        <taxon>Pseudomonadati</taxon>
        <taxon>Pseudomonadota</taxon>
        <taxon>Betaproteobacteria</taxon>
        <taxon>Burkholderiales</taxon>
        <taxon>Sphaerotilaceae</taxon>
        <taxon>Inhella</taxon>
    </lineage>
</organism>
<name>A0A931NEB8_9BURK</name>
<gene>
    <name evidence="1" type="ORF">I7X43_14210</name>
</gene>
<dbReference type="RefSeq" id="WP_198101617.1">
    <property type="nucleotide sequence ID" value="NZ_JAEDAL010000008.1"/>
</dbReference>
<dbReference type="AlphaFoldDB" id="A0A931NEB8"/>
<evidence type="ECO:0000313" key="1">
    <source>
        <dbReference type="EMBL" id="MBH9553997.1"/>
    </source>
</evidence>
<reference evidence="1" key="1">
    <citation type="submission" date="2020-12" db="EMBL/GenBank/DDBJ databases">
        <title>The genome sequence of Inhella sp. 4Y17.</title>
        <authorList>
            <person name="Liu Y."/>
        </authorList>
    </citation>
    <scope>NUCLEOTIDE SEQUENCE</scope>
    <source>
        <strain evidence="1">4Y10</strain>
    </source>
</reference>
<proteinExistence type="predicted"/>
<sequence>MAAVRAQAQHEQLRDELVLVLQADADTIYLLGYVATMRDAPGGVRGQLLEANAVTGRDSNLDFPGLAKLCREVDSEMGKWFASEEDQVVVDDKECAFLLADYLAWGEHQDDLDDRVIPISTETRRLYLRAKRCATVSRTRVEAAVALPSRRRLRTQAPGYFTCSGFPRQSEWMNASGAQDQADSFLMSPDRWPGLTASFAPGRGINWRSSLCCLRRSRSSPASLKAWLRSRIG</sequence>
<evidence type="ECO:0000313" key="2">
    <source>
        <dbReference type="Proteomes" id="UP000620139"/>
    </source>
</evidence>
<accession>A0A931NEB8</accession>
<comment type="caution">
    <text evidence="1">The sequence shown here is derived from an EMBL/GenBank/DDBJ whole genome shotgun (WGS) entry which is preliminary data.</text>
</comment>
<protein>
    <submittedName>
        <fullName evidence="1">Uncharacterized protein</fullName>
    </submittedName>
</protein>
<dbReference type="Proteomes" id="UP000620139">
    <property type="component" value="Unassembled WGS sequence"/>
</dbReference>
<dbReference type="EMBL" id="JAEDAL010000008">
    <property type="protein sequence ID" value="MBH9553997.1"/>
    <property type="molecule type" value="Genomic_DNA"/>
</dbReference>